<dbReference type="PANTHER" id="PTHR12461:SF105">
    <property type="entry name" value="HYPOXIA-INDUCIBLE FACTOR 1-ALPHA INHIBITOR"/>
    <property type="match status" value="1"/>
</dbReference>
<dbReference type="PANTHER" id="PTHR12461">
    <property type="entry name" value="HYPOXIA-INDUCIBLE FACTOR 1 ALPHA INHIBITOR-RELATED"/>
    <property type="match status" value="1"/>
</dbReference>
<protein>
    <recommendedName>
        <fullName evidence="2">JmjC domain-containing protein</fullName>
    </recommendedName>
</protein>
<evidence type="ECO:0000313" key="3">
    <source>
        <dbReference type="EMBL" id="CAE4615044.1"/>
    </source>
</evidence>
<dbReference type="Gene3D" id="2.60.120.10">
    <property type="entry name" value="Jelly Rolls"/>
    <property type="match status" value="1"/>
</dbReference>
<accession>A0A7S4UZF4</accession>
<dbReference type="EMBL" id="HBNR01051030">
    <property type="protein sequence ID" value="CAE4615044.1"/>
    <property type="molecule type" value="Transcribed_RNA"/>
</dbReference>
<feature type="compositionally biased region" description="Acidic residues" evidence="1">
    <location>
        <begin position="17"/>
        <end position="30"/>
    </location>
</feature>
<name>A0A7S4UZF4_9DINO</name>
<evidence type="ECO:0000256" key="1">
    <source>
        <dbReference type="SAM" id="MobiDB-lite"/>
    </source>
</evidence>
<dbReference type="Pfam" id="PF13621">
    <property type="entry name" value="Cupin_8"/>
    <property type="match status" value="1"/>
</dbReference>
<dbReference type="PROSITE" id="PS51184">
    <property type="entry name" value="JMJC"/>
    <property type="match status" value="1"/>
</dbReference>
<dbReference type="InterPro" id="IPR041667">
    <property type="entry name" value="Cupin_8"/>
</dbReference>
<feature type="domain" description="JmjC" evidence="2">
    <location>
        <begin position="329"/>
        <end position="490"/>
    </location>
</feature>
<dbReference type="InterPro" id="IPR003347">
    <property type="entry name" value="JmjC_dom"/>
</dbReference>
<reference evidence="3" key="1">
    <citation type="submission" date="2021-01" db="EMBL/GenBank/DDBJ databases">
        <authorList>
            <person name="Corre E."/>
            <person name="Pelletier E."/>
            <person name="Niang G."/>
            <person name="Scheremetjew M."/>
            <person name="Finn R."/>
            <person name="Kale V."/>
            <person name="Holt S."/>
            <person name="Cochrane G."/>
            <person name="Meng A."/>
            <person name="Brown T."/>
            <person name="Cohen L."/>
        </authorList>
    </citation>
    <scope>NUCLEOTIDE SEQUENCE</scope>
    <source>
        <strain evidence="3">CCMP3105</strain>
    </source>
</reference>
<dbReference type="AlphaFoldDB" id="A0A7S4UZF4"/>
<dbReference type="InterPro" id="IPR014710">
    <property type="entry name" value="RmlC-like_jellyroll"/>
</dbReference>
<sequence>MAPAPDCGPQECREQDAELDEGDDDPPPEALEEALKDILQRSREPAARQRLGRFLVAATAGSAEARARLAPLALELQAPALARLGLPQGEEGAERLRHAVHRRIAEGHAQLELLALEARALVDVAEWPDQEMEAEEFLAMKVEETDSRCEGGELAQRCLGLLSRELDRGSLPEATVTYLRQLLERQGIPAPAVMSLLVMAKIGLPLPVLKASPTIGWAGVPVLQAPHAELFFREHVLPSRPAVLRGCLDGEWFPPLEKFPSFTWLREHCGRRRVPVKSYVHDDQAGRPVFLGDPGLRLRLGVFLAMVEAHERGGARVPFYLGKLPLRAELPELAEELERAPACPQRLYGTCFGELKPEGVHSYMGCGRNTTPVHFDAHENLLLCLCGRKRLWLYPPSDARYLYPANDFTRSAVVPFTRLEELPEDLRETFALAAEAGPLEVELSAGEMLYLPACWWHCVEGSQDRNMILNWWFALHPEKLALGPGSPAGGPVRGDEARQE</sequence>
<gene>
    <name evidence="3" type="ORF">AMON00008_LOCUS35720</name>
</gene>
<evidence type="ECO:0000259" key="2">
    <source>
        <dbReference type="PROSITE" id="PS51184"/>
    </source>
</evidence>
<organism evidence="3">
    <name type="scientific">Alexandrium monilatum</name>
    <dbReference type="NCBI Taxonomy" id="311494"/>
    <lineage>
        <taxon>Eukaryota</taxon>
        <taxon>Sar</taxon>
        <taxon>Alveolata</taxon>
        <taxon>Dinophyceae</taxon>
        <taxon>Gonyaulacales</taxon>
        <taxon>Pyrocystaceae</taxon>
        <taxon>Alexandrium</taxon>
    </lineage>
</organism>
<proteinExistence type="predicted"/>
<dbReference type="SUPFAM" id="SSF51197">
    <property type="entry name" value="Clavaminate synthase-like"/>
    <property type="match status" value="1"/>
</dbReference>
<dbReference type="SMART" id="SM00558">
    <property type="entry name" value="JmjC"/>
    <property type="match status" value="1"/>
</dbReference>
<feature type="region of interest" description="Disordered" evidence="1">
    <location>
        <begin position="1"/>
        <end position="30"/>
    </location>
</feature>